<sequence length="179" mass="17859">MPAVLSTLLRRRPFHLLLVLATVLCAAGVATGSGASFGSASSAGAPLVSGTLLQTNSRTGAAVLAASGMRPGDTATGDVRITNSGTLPATFRLTETEVTNTFTAGSMTLRVVDVASGATVYDGDVGGLGSRALGGLAAGEARTYRFTARLSATAPTVDQGKTARADYGWVAVPTADPAA</sequence>
<evidence type="ECO:0000313" key="1">
    <source>
        <dbReference type="EMBL" id="CAB4951296.1"/>
    </source>
</evidence>
<dbReference type="EMBL" id="CAFBMK010000345">
    <property type="protein sequence ID" value="CAB4951296.1"/>
    <property type="molecule type" value="Genomic_DNA"/>
</dbReference>
<accession>A0A6J7K6A0</accession>
<proteinExistence type="predicted"/>
<gene>
    <name evidence="1" type="ORF">UFOPK3564_03498</name>
</gene>
<reference evidence="1" key="1">
    <citation type="submission" date="2020-05" db="EMBL/GenBank/DDBJ databases">
        <authorList>
            <person name="Chiriac C."/>
            <person name="Salcher M."/>
            <person name="Ghai R."/>
            <person name="Kavagutti S V."/>
        </authorList>
    </citation>
    <scope>NUCLEOTIDE SEQUENCE</scope>
</reference>
<organism evidence="1">
    <name type="scientific">freshwater metagenome</name>
    <dbReference type="NCBI Taxonomy" id="449393"/>
    <lineage>
        <taxon>unclassified sequences</taxon>
        <taxon>metagenomes</taxon>
        <taxon>ecological metagenomes</taxon>
    </lineage>
</organism>
<name>A0A6J7K6A0_9ZZZZ</name>
<dbReference type="AlphaFoldDB" id="A0A6J7K6A0"/>
<protein>
    <submittedName>
        <fullName evidence="1">Unannotated protein</fullName>
    </submittedName>
</protein>